<comment type="catalytic activity">
    <reaction evidence="18">
        <text>(6S)-5,6,7,8-tetrahydrofolyl-(gamma-L-Glu)(n) + L-glutamate + ATP = (6S)-5,6,7,8-tetrahydrofolyl-(gamma-L-Glu)(n+1) + ADP + phosphate + H(+)</text>
        <dbReference type="Rhea" id="RHEA:10580"/>
        <dbReference type="Rhea" id="RHEA-COMP:14738"/>
        <dbReference type="Rhea" id="RHEA-COMP:14740"/>
        <dbReference type="ChEBI" id="CHEBI:15378"/>
        <dbReference type="ChEBI" id="CHEBI:29985"/>
        <dbReference type="ChEBI" id="CHEBI:30616"/>
        <dbReference type="ChEBI" id="CHEBI:43474"/>
        <dbReference type="ChEBI" id="CHEBI:141005"/>
        <dbReference type="ChEBI" id="CHEBI:456216"/>
        <dbReference type="EC" id="6.3.2.17"/>
    </reaction>
</comment>
<reference evidence="25 26" key="1">
    <citation type="submission" date="2017-01" db="EMBL/GenBank/DDBJ databases">
        <title>First insights into the biology of 'candidatus Vampirococcus archaeovorus'.</title>
        <authorList>
            <person name="Kizina J."/>
            <person name="Jordan S."/>
            <person name="Stueber K."/>
            <person name="Reinhardt R."/>
            <person name="Harder J."/>
        </authorList>
    </citation>
    <scope>NUCLEOTIDE SEQUENCE [LARGE SCALE GENOMIC DNA]</scope>
    <source>
        <strain evidence="25 26">LiM</strain>
    </source>
</reference>
<accession>A0A410P661</accession>
<evidence type="ECO:0000256" key="15">
    <source>
        <dbReference type="ARBA" id="ARBA00030048"/>
    </source>
</evidence>
<dbReference type="SUPFAM" id="SSF53623">
    <property type="entry name" value="MurD-like peptide ligases, catalytic domain"/>
    <property type="match status" value="1"/>
</dbReference>
<evidence type="ECO:0000259" key="24">
    <source>
        <dbReference type="Pfam" id="PF08245"/>
    </source>
</evidence>
<evidence type="ECO:0000256" key="5">
    <source>
        <dbReference type="ARBA" id="ARBA00008276"/>
    </source>
</evidence>
<evidence type="ECO:0000256" key="22">
    <source>
        <dbReference type="PIRNR" id="PIRNR001563"/>
    </source>
</evidence>
<evidence type="ECO:0000256" key="17">
    <source>
        <dbReference type="ARBA" id="ARBA00032510"/>
    </source>
</evidence>
<dbReference type="InterPro" id="IPR013221">
    <property type="entry name" value="Mur_ligase_cen"/>
</dbReference>
<keyword evidence="9 22" id="KW-0436">Ligase</keyword>
<evidence type="ECO:0000313" key="26">
    <source>
        <dbReference type="Proteomes" id="UP000287243"/>
    </source>
</evidence>
<keyword evidence="11 22" id="KW-0547">Nucleotide-binding</keyword>
<dbReference type="EMBL" id="CP019384">
    <property type="protein sequence ID" value="QAT17669.1"/>
    <property type="molecule type" value="Genomic_DNA"/>
</dbReference>
<dbReference type="NCBIfam" id="TIGR01499">
    <property type="entry name" value="folC"/>
    <property type="match status" value="1"/>
</dbReference>
<dbReference type="EC" id="6.3.2.12" evidence="6"/>
<comment type="catalytic activity">
    <reaction evidence="19">
        <text>10-formyltetrahydrofolyl-(gamma-L-Glu)(n) + L-glutamate + ATP = 10-formyltetrahydrofolyl-(gamma-L-Glu)(n+1) + ADP + phosphate + H(+)</text>
        <dbReference type="Rhea" id="RHEA:51904"/>
        <dbReference type="Rhea" id="RHEA-COMP:13088"/>
        <dbReference type="Rhea" id="RHEA-COMP:14300"/>
        <dbReference type="ChEBI" id="CHEBI:15378"/>
        <dbReference type="ChEBI" id="CHEBI:29985"/>
        <dbReference type="ChEBI" id="CHEBI:30616"/>
        <dbReference type="ChEBI" id="CHEBI:43474"/>
        <dbReference type="ChEBI" id="CHEBI:134413"/>
        <dbReference type="ChEBI" id="CHEBI:456216"/>
        <dbReference type="EC" id="6.3.2.17"/>
    </reaction>
</comment>
<sequence>MTYENALAYLEKLINYERRPPETYRTAFKLDRVAALLRLIGSPQDTLSIVHVAGTKGKGSTSCYIAQILRDAGYRTGLYTSPHLQDMRERIRILEPSHAAEGHTMFPGMILKNDFAALLESLMGALEQFDRLSAPYGPLTFFEVLTAMAFKYFADKKTDAVVLETGLGGRLDATNVASSLVSVITPISYDHEHILGKTLPEIAFEKAGIIKAANKKTSQGFGICISAAQMKEAAQVVRRRCRSQNTMFFVMNKDFRYKEMSHDLLTQRFFYRGLNGSSHFFDIRMLGEHQLTNASVALAAVEALGLYGIRVPVEAMVSGLRNAYWPGRLEVVSTQPFVILDGAHNRESAYRLAHFIEKEFEGFKKWLVFGASSDKDLKGLSDLLGTMADRVILTKANHPRAADPEKHLKGLFHKKSPLVTHSVEEAMDILSHQMQPQEVAVITGSLFVVGEARSLWQH</sequence>
<keyword evidence="26" id="KW-1185">Reference proteome</keyword>
<evidence type="ECO:0000256" key="14">
    <source>
        <dbReference type="ARBA" id="ARBA00022909"/>
    </source>
</evidence>
<comment type="catalytic activity">
    <reaction evidence="20">
        <text>(6R)-5,10-methylenetetrahydrofolyl-(gamma-L-Glu)(n) + L-glutamate + ATP = (6R)-5,10-methylenetetrahydrofolyl-(gamma-L-Glu)(n+1) + ADP + phosphate + H(+)</text>
        <dbReference type="Rhea" id="RHEA:51912"/>
        <dbReference type="Rhea" id="RHEA-COMP:13257"/>
        <dbReference type="Rhea" id="RHEA-COMP:13258"/>
        <dbReference type="ChEBI" id="CHEBI:15378"/>
        <dbReference type="ChEBI" id="CHEBI:29985"/>
        <dbReference type="ChEBI" id="CHEBI:30616"/>
        <dbReference type="ChEBI" id="CHEBI:43474"/>
        <dbReference type="ChEBI" id="CHEBI:136572"/>
        <dbReference type="ChEBI" id="CHEBI:456216"/>
        <dbReference type="EC" id="6.3.2.17"/>
    </reaction>
</comment>
<dbReference type="InterPro" id="IPR036615">
    <property type="entry name" value="Mur_ligase_C_dom_sf"/>
</dbReference>
<dbReference type="PIRSF" id="PIRSF001563">
    <property type="entry name" value="Folylpolyglu_synth"/>
    <property type="match status" value="1"/>
</dbReference>
<proteinExistence type="inferred from homology"/>
<comment type="pathway">
    <text evidence="4">Cofactor biosynthesis; tetrahydrofolylpolyglutamate biosynthesis.</text>
</comment>
<dbReference type="GO" id="GO:0005737">
    <property type="term" value="C:cytoplasm"/>
    <property type="evidence" value="ECO:0007669"/>
    <property type="project" value="TreeGrafter"/>
</dbReference>
<dbReference type="FunFam" id="3.40.1190.10:FF:000011">
    <property type="entry name" value="Folylpolyglutamate synthase/dihydrofolate synthase"/>
    <property type="match status" value="1"/>
</dbReference>
<dbReference type="RefSeq" id="WP_164908927.1">
    <property type="nucleotide sequence ID" value="NZ_CP019384.1"/>
</dbReference>
<feature type="domain" description="Mur ligase central" evidence="24">
    <location>
        <begin position="149"/>
        <end position="301"/>
    </location>
</feature>
<evidence type="ECO:0000313" key="25">
    <source>
        <dbReference type="EMBL" id="QAT17669.1"/>
    </source>
</evidence>
<gene>
    <name evidence="25" type="ORF">BU251_08025</name>
</gene>
<evidence type="ECO:0000256" key="13">
    <source>
        <dbReference type="ARBA" id="ARBA00022842"/>
    </source>
</evidence>
<dbReference type="GO" id="GO:0046872">
    <property type="term" value="F:metal ion binding"/>
    <property type="evidence" value="ECO:0007669"/>
    <property type="project" value="UniProtKB-KW"/>
</dbReference>
<dbReference type="InterPro" id="IPR001645">
    <property type="entry name" value="Folylpolyglutamate_synth"/>
</dbReference>
<comment type="catalytic activity">
    <reaction evidence="21">
        <text>7,8-dihydropteroate + L-glutamate + ATP = 7,8-dihydrofolate + ADP + phosphate + H(+)</text>
        <dbReference type="Rhea" id="RHEA:23584"/>
        <dbReference type="ChEBI" id="CHEBI:15378"/>
        <dbReference type="ChEBI" id="CHEBI:17839"/>
        <dbReference type="ChEBI" id="CHEBI:29985"/>
        <dbReference type="ChEBI" id="CHEBI:30616"/>
        <dbReference type="ChEBI" id="CHEBI:43474"/>
        <dbReference type="ChEBI" id="CHEBI:57451"/>
        <dbReference type="ChEBI" id="CHEBI:456216"/>
        <dbReference type="EC" id="6.3.2.12"/>
    </reaction>
</comment>
<organism evidence="25 26">
    <name type="scientific">Velamenicoccus archaeovorus</name>
    <dbReference type="NCBI Taxonomy" id="1930593"/>
    <lineage>
        <taxon>Bacteria</taxon>
        <taxon>Pseudomonadati</taxon>
        <taxon>Candidatus Omnitrophota</taxon>
        <taxon>Candidatus Velamenicoccus</taxon>
    </lineage>
</organism>
<dbReference type="PANTHER" id="PTHR11136">
    <property type="entry name" value="FOLYLPOLYGLUTAMATE SYNTHASE-RELATED"/>
    <property type="match status" value="1"/>
</dbReference>
<evidence type="ECO:0000256" key="1">
    <source>
        <dbReference type="ARBA" id="ARBA00001946"/>
    </source>
</evidence>
<keyword evidence="13" id="KW-0460">Magnesium</keyword>
<evidence type="ECO:0000256" key="2">
    <source>
        <dbReference type="ARBA" id="ARBA00002714"/>
    </source>
</evidence>
<dbReference type="GO" id="GO:0004326">
    <property type="term" value="F:tetrahydrofolylpolyglutamate synthase activity"/>
    <property type="evidence" value="ECO:0007669"/>
    <property type="project" value="UniProtKB-EC"/>
</dbReference>
<dbReference type="Pfam" id="PF08245">
    <property type="entry name" value="Mur_ligase_M"/>
    <property type="match status" value="1"/>
</dbReference>
<evidence type="ECO:0000256" key="21">
    <source>
        <dbReference type="ARBA" id="ARBA00049161"/>
    </source>
</evidence>
<evidence type="ECO:0000256" key="3">
    <source>
        <dbReference type="ARBA" id="ARBA00004799"/>
    </source>
</evidence>
<evidence type="ECO:0000256" key="11">
    <source>
        <dbReference type="ARBA" id="ARBA00022741"/>
    </source>
</evidence>
<evidence type="ECO:0000256" key="20">
    <source>
        <dbReference type="ARBA" id="ARBA00049035"/>
    </source>
</evidence>
<dbReference type="Gene3D" id="3.40.1190.10">
    <property type="entry name" value="Mur-like, catalytic domain"/>
    <property type="match status" value="1"/>
</dbReference>
<dbReference type="Pfam" id="PF02875">
    <property type="entry name" value="Mur_ligase_C"/>
    <property type="match status" value="1"/>
</dbReference>
<dbReference type="GO" id="GO:0046656">
    <property type="term" value="P:folic acid biosynthetic process"/>
    <property type="evidence" value="ECO:0007669"/>
    <property type="project" value="UniProtKB-KW"/>
</dbReference>
<dbReference type="PANTHER" id="PTHR11136:SF0">
    <property type="entry name" value="DIHYDROFOLATE SYNTHETASE-RELATED"/>
    <property type="match status" value="1"/>
</dbReference>
<evidence type="ECO:0000256" key="6">
    <source>
        <dbReference type="ARBA" id="ARBA00013023"/>
    </source>
</evidence>
<comment type="function">
    <text evidence="2">Functions in two distinct reactions of the de novo folate biosynthetic pathway. Catalyzes the addition of a glutamate residue to dihydropteroate (7,8-dihydropteroate or H2Pte) to form dihydrofolate (7,8-dihydrofolate monoglutamate or H2Pte-Glu). Also catalyzes successive additions of L-glutamate to tetrahydrofolate or 10-formyltetrahydrofolate or 5,10-methylenetetrahydrofolate, leading to folylpolyglutamate derivatives.</text>
</comment>
<dbReference type="SUPFAM" id="SSF53244">
    <property type="entry name" value="MurD-like peptide ligases, peptide-binding domain"/>
    <property type="match status" value="1"/>
</dbReference>
<evidence type="ECO:0000256" key="18">
    <source>
        <dbReference type="ARBA" id="ARBA00047493"/>
    </source>
</evidence>
<dbReference type="InterPro" id="IPR004101">
    <property type="entry name" value="Mur_ligase_C"/>
</dbReference>
<keyword evidence="12 22" id="KW-0067">ATP-binding</keyword>
<dbReference type="Gene3D" id="3.90.190.20">
    <property type="entry name" value="Mur ligase, C-terminal domain"/>
    <property type="match status" value="1"/>
</dbReference>
<name>A0A410P661_VELA1</name>
<protein>
    <recommendedName>
        <fullName evidence="8">Dihydrofolate synthase/folylpolyglutamate synthase</fullName>
        <ecNumber evidence="6">6.3.2.12</ecNumber>
        <ecNumber evidence="7">6.3.2.17</ecNumber>
    </recommendedName>
    <alternativeName>
        <fullName evidence="17">Folylpoly-gamma-glutamate synthetase-dihydrofolate synthetase</fullName>
    </alternativeName>
    <alternativeName>
        <fullName evidence="15">Folylpolyglutamate synthetase</fullName>
    </alternativeName>
    <alternativeName>
        <fullName evidence="16">Tetrahydrofolylpolyglutamate synthase</fullName>
    </alternativeName>
</protein>
<evidence type="ECO:0000256" key="19">
    <source>
        <dbReference type="ARBA" id="ARBA00047808"/>
    </source>
</evidence>
<evidence type="ECO:0000256" key="8">
    <source>
        <dbReference type="ARBA" id="ARBA00019357"/>
    </source>
</evidence>
<comment type="cofactor">
    <cofactor evidence="1">
        <name>Mg(2+)</name>
        <dbReference type="ChEBI" id="CHEBI:18420"/>
    </cofactor>
</comment>
<dbReference type="EC" id="6.3.2.17" evidence="7"/>
<dbReference type="GO" id="GO:0005524">
    <property type="term" value="F:ATP binding"/>
    <property type="evidence" value="ECO:0007669"/>
    <property type="project" value="UniProtKB-KW"/>
</dbReference>
<evidence type="ECO:0000256" key="7">
    <source>
        <dbReference type="ARBA" id="ARBA00013025"/>
    </source>
</evidence>
<dbReference type="GO" id="GO:0008841">
    <property type="term" value="F:dihydrofolate synthase activity"/>
    <property type="evidence" value="ECO:0007669"/>
    <property type="project" value="UniProtKB-EC"/>
</dbReference>
<dbReference type="KEGG" id="vai:BU251_08025"/>
<evidence type="ECO:0000256" key="16">
    <source>
        <dbReference type="ARBA" id="ARBA00030592"/>
    </source>
</evidence>
<dbReference type="AlphaFoldDB" id="A0A410P661"/>
<dbReference type="PROSITE" id="PS01011">
    <property type="entry name" value="FOLYLPOLYGLU_SYNT_1"/>
    <property type="match status" value="1"/>
</dbReference>
<evidence type="ECO:0000256" key="4">
    <source>
        <dbReference type="ARBA" id="ARBA00005150"/>
    </source>
</evidence>
<evidence type="ECO:0000259" key="23">
    <source>
        <dbReference type="Pfam" id="PF02875"/>
    </source>
</evidence>
<feature type="domain" description="Mur ligase C-terminal" evidence="23">
    <location>
        <begin position="327"/>
        <end position="445"/>
    </location>
</feature>
<dbReference type="Proteomes" id="UP000287243">
    <property type="component" value="Chromosome"/>
</dbReference>
<keyword evidence="14" id="KW-0289">Folate biosynthesis</keyword>
<comment type="pathway">
    <text evidence="3">Cofactor biosynthesis; tetrahydrofolate biosynthesis; 7,8-dihydrofolate from 2-amino-4-hydroxy-6-hydroxymethyl-7,8-dihydropteridine diphosphate and 4-aminobenzoate: step 2/2.</text>
</comment>
<dbReference type="InterPro" id="IPR018109">
    <property type="entry name" value="Folylpolyglutamate_synth_CS"/>
</dbReference>
<evidence type="ECO:0000256" key="10">
    <source>
        <dbReference type="ARBA" id="ARBA00022723"/>
    </source>
</evidence>
<comment type="similarity">
    <text evidence="5 22">Belongs to the folylpolyglutamate synthase family.</text>
</comment>
<keyword evidence="10" id="KW-0479">Metal-binding</keyword>
<evidence type="ECO:0000256" key="9">
    <source>
        <dbReference type="ARBA" id="ARBA00022598"/>
    </source>
</evidence>
<evidence type="ECO:0000256" key="12">
    <source>
        <dbReference type="ARBA" id="ARBA00022840"/>
    </source>
</evidence>
<dbReference type="InterPro" id="IPR036565">
    <property type="entry name" value="Mur-like_cat_sf"/>
</dbReference>